<proteinExistence type="predicted"/>
<dbReference type="RefSeq" id="WP_136991347.1">
    <property type="nucleotide sequence ID" value="NZ_SZPQ01000025.1"/>
</dbReference>
<reference evidence="1 2" key="1">
    <citation type="submission" date="2019-04" db="EMBL/GenBank/DDBJ databases">
        <authorList>
            <person name="Li M."/>
            <person name="Gao C."/>
        </authorList>
    </citation>
    <scope>NUCLEOTIDE SEQUENCE [LARGE SCALE GENOMIC DNA]</scope>
    <source>
        <strain evidence="1 2">BGMRC 2031</strain>
    </source>
</reference>
<evidence type="ECO:0000313" key="2">
    <source>
        <dbReference type="Proteomes" id="UP000305202"/>
    </source>
</evidence>
<sequence>MAIDISTLKTDHTAAVAAGDKFYIGTECDRPGHGRVRYVNGRMCLACCKDKARRRRLQDQSSRTDPDGFNRRVFILGDPKRILNPALLVHAEE</sequence>
<dbReference type="Proteomes" id="UP000305202">
    <property type="component" value="Unassembled WGS sequence"/>
</dbReference>
<dbReference type="EMBL" id="SZPQ01000025">
    <property type="protein sequence ID" value="TKI04807.1"/>
    <property type="molecule type" value="Genomic_DNA"/>
</dbReference>
<name>A0ABY2SI27_9HYPH</name>
<keyword evidence="2" id="KW-1185">Reference proteome</keyword>
<organism evidence="1 2">
    <name type="scientific">Martelella alba</name>
    <dbReference type="NCBI Taxonomy" id="2590451"/>
    <lineage>
        <taxon>Bacteria</taxon>
        <taxon>Pseudomonadati</taxon>
        <taxon>Pseudomonadota</taxon>
        <taxon>Alphaproteobacteria</taxon>
        <taxon>Hyphomicrobiales</taxon>
        <taxon>Aurantimonadaceae</taxon>
        <taxon>Martelella</taxon>
    </lineage>
</organism>
<evidence type="ECO:0000313" key="1">
    <source>
        <dbReference type="EMBL" id="TKI04807.1"/>
    </source>
</evidence>
<protein>
    <submittedName>
        <fullName evidence="1">Uncharacterized protein</fullName>
    </submittedName>
</protein>
<accession>A0ABY2SI27</accession>
<comment type="caution">
    <text evidence="1">The sequence shown here is derived from an EMBL/GenBank/DDBJ whole genome shotgun (WGS) entry which is preliminary data.</text>
</comment>
<gene>
    <name evidence="1" type="ORF">FCN80_16940</name>
</gene>